<dbReference type="EMBL" id="JBHUMX010000040">
    <property type="protein sequence ID" value="MFD2629704.1"/>
    <property type="molecule type" value="Genomic_DNA"/>
</dbReference>
<dbReference type="PROSITE" id="PS00913">
    <property type="entry name" value="ADH_IRON_1"/>
    <property type="match status" value="1"/>
</dbReference>
<dbReference type="InterPro" id="IPR044731">
    <property type="entry name" value="BDH-like"/>
</dbReference>
<dbReference type="InterPro" id="IPR018211">
    <property type="entry name" value="ADH_Fe_CS"/>
</dbReference>
<feature type="domain" description="Alcohol dehydrogenase iron-type/glycerol dehydrogenase GldA" evidence="2">
    <location>
        <begin position="9"/>
        <end position="177"/>
    </location>
</feature>
<comment type="caution">
    <text evidence="4">The sequence shown here is derived from an EMBL/GenBank/DDBJ whole genome shotgun (WGS) entry which is preliminary data.</text>
</comment>
<dbReference type="PANTHER" id="PTHR43633">
    <property type="entry name" value="ALCOHOL DEHYDROGENASE YQHD"/>
    <property type="match status" value="1"/>
</dbReference>
<proteinExistence type="predicted"/>
<evidence type="ECO:0000259" key="2">
    <source>
        <dbReference type="Pfam" id="PF00465"/>
    </source>
</evidence>
<reference evidence="5" key="1">
    <citation type="journal article" date="2019" name="Int. J. Syst. Evol. Microbiol.">
        <title>The Global Catalogue of Microorganisms (GCM) 10K type strain sequencing project: providing services to taxonomists for standard genome sequencing and annotation.</title>
        <authorList>
            <consortium name="The Broad Institute Genomics Platform"/>
            <consortium name="The Broad Institute Genome Sequencing Center for Infectious Disease"/>
            <person name="Wu L."/>
            <person name="Ma J."/>
        </authorList>
    </citation>
    <scope>NUCLEOTIDE SEQUENCE [LARGE SCALE GENOMIC DNA]</scope>
    <source>
        <strain evidence="5">TISTR 1858</strain>
    </source>
</reference>
<dbReference type="SUPFAM" id="SSF56796">
    <property type="entry name" value="Dehydroquinate synthase-like"/>
    <property type="match status" value="1"/>
</dbReference>
<accession>A0ABW5Q2F9</accession>
<name>A0ABW5Q2F9_9BACI</name>
<dbReference type="InterPro" id="IPR001670">
    <property type="entry name" value="ADH_Fe/GldA"/>
</dbReference>
<organism evidence="4 5">
    <name type="scientific">Oceanobacillus kapialis</name>
    <dbReference type="NCBI Taxonomy" id="481353"/>
    <lineage>
        <taxon>Bacteria</taxon>
        <taxon>Bacillati</taxon>
        <taxon>Bacillota</taxon>
        <taxon>Bacilli</taxon>
        <taxon>Bacillales</taxon>
        <taxon>Bacillaceae</taxon>
        <taxon>Oceanobacillus</taxon>
    </lineage>
</organism>
<dbReference type="RefSeq" id="WP_379562494.1">
    <property type="nucleotide sequence ID" value="NZ_JBHUMX010000040.1"/>
</dbReference>
<dbReference type="Proteomes" id="UP001597451">
    <property type="component" value="Unassembled WGS sequence"/>
</dbReference>
<protein>
    <submittedName>
        <fullName evidence="4">Iron-containing alcohol dehydrogenase</fullName>
    </submittedName>
</protein>
<dbReference type="InterPro" id="IPR056798">
    <property type="entry name" value="ADH_Fe_C"/>
</dbReference>
<evidence type="ECO:0000313" key="4">
    <source>
        <dbReference type="EMBL" id="MFD2629704.1"/>
    </source>
</evidence>
<keyword evidence="5" id="KW-1185">Reference proteome</keyword>
<evidence type="ECO:0000259" key="3">
    <source>
        <dbReference type="Pfam" id="PF25137"/>
    </source>
</evidence>
<dbReference type="Pfam" id="PF00465">
    <property type="entry name" value="Fe-ADH"/>
    <property type="match status" value="1"/>
</dbReference>
<feature type="domain" description="Fe-containing alcohol dehydrogenase-like C-terminal" evidence="3">
    <location>
        <begin position="188"/>
        <end position="388"/>
    </location>
</feature>
<keyword evidence="1" id="KW-0560">Oxidoreductase</keyword>
<dbReference type="CDD" id="cd08187">
    <property type="entry name" value="BDH"/>
    <property type="match status" value="1"/>
</dbReference>
<evidence type="ECO:0000256" key="1">
    <source>
        <dbReference type="ARBA" id="ARBA00023002"/>
    </source>
</evidence>
<dbReference type="Pfam" id="PF25137">
    <property type="entry name" value="ADH_Fe_C"/>
    <property type="match status" value="1"/>
</dbReference>
<dbReference type="Gene3D" id="3.40.50.1970">
    <property type="match status" value="1"/>
</dbReference>
<dbReference type="Gene3D" id="1.20.1090.10">
    <property type="entry name" value="Dehydroquinate synthase-like - alpha domain"/>
    <property type="match status" value="1"/>
</dbReference>
<gene>
    <name evidence="4" type="ORF">ACFSUN_13035</name>
</gene>
<evidence type="ECO:0000313" key="5">
    <source>
        <dbReference type="Proteomes" id="UP001597451"/>
    </source>
</evidence>
<sequence>MENFTYYNPTKLIFGRGQLNALPNEVAQYGKKVLIVYGGGSIKRNGIYDNVLTKLDEIDAEVFELSGVEPNPRISTVRKGVEICKKEGVEFLLAIGGGSTIDCTKAIATGATTEVDMWDIVTKKEQATDALPFGTVLTLAATGSEMNRGSVITNWETNEKHGWGSPYTSPKFSILDPAHTYSVPRDQTVYGMVDMMSHVLEHYFHQTTNTPIQDRFCESLLKTVMETAPKLLEDMENYEYRETIMLSGTLALNDMLSMGFRGDWATHNLEHAVSAVHDIPHGGGLAILFPNWMKHVMDEQNVARFKQLAVRVFDVETEGKSDKEVALEGIDQLRAFWSSIGAPSTLADYDIDESSVQEMAEKTVVASPQFGNFKKLTKEDAVEIYKASL</sequence>
<dbReference type="PANTHER" id="PTHR43633:SF1">
    <property type="entry name" value="ALCOHOL DEHYDROGENASE YQHD"/>
    <property type="match status" value="1"/>
</dbReference>
<dbReference type="PROSITE" id="PS00060">
    <property type="entry name" value="ADH_IRON_2"/>
    <property type="match status" value="1"/>
</dbReference>